<dbReference type="Proteomes" id="UP001219389">
    <property type="component" value="Unassembled WGS sequence"/>
</dbReference>
<evidence type="ECO:0000256" key="2">
    <source>
        <dbReference type="ARBA" id="ARBA00022679"/>
    </source>
</evidence>
<reference evidence="4 6" key="1">
    <citation type="journal article" date="2019" name="Nat. Med.">
        <title>A library of human gut bacterial isolates paired with longitudinal multiomics data enables mechanistic microbiome research.</title>
        <authorList>
            <person name="Poyet M."/>
            <person name="Groussin M."/>
            <person name="Gibbons S.M."/>
            <person name="Avila-Pacheco J."/>
            <person name="Jiang X."/>
            <person name="Kearney S.M."/>
            <person name="Perrotta A.R."/>
            <person name="Berdy B."/>
            <person name="Zhao S."/>
            <person name="Lieberman T.D."/>
            <person name="Swanson P.K."/>
            <person name="Smith M."/>
            <person name="Roesemann S."/>
            <person name="Alexander J.E."/>
            <person name="Rich S.A."/>
            <person name="Livny J."/>
            <person name="Vlamakis H."/>
            <person name="Clish C."/>
            <person name="Bullock K."/>
            <person name="Deik A."/>
            <person name="Scott J."/>
            <person name="Pierce K.A."/>
            <person name="Xavier R.J."/>
            <person name="Alm E.J."/>
        </authorList>
    </citation>
    <scope>NUCLEOTIDE SEQUENCE [LARGE SCALE GENOMIC DNA]</scope>
    <source>
        <strain evidence="4 6">BIOML-A160</strain>
    </source>
</reference>
<dbReference type="PANTHER" id="PTHR22916:SF51">
    <property type="entry name" value="GLYCOSYLTRANSFERASE EPSH-RELATED"/>
    <property type="match status" value="1"/>
</dbReference>
<reference evidence="5" key="2">
    <citation type="submission" date="2022-10" db="EMBL/GenBank/DDBJ databases">
        <title>Human gut microbiome strain richness.</title>
        <authorList>
            <person name="Chen-Liaw A."/>
        </authorList>
    </citation>
    <scope>NUCLEOTIDE SEQUENCE</scope>
    <source>
        <strain evidence="5">BSD2780120875st1_E1_BSD2780120875_150330</strain>
    </source>
</reference>
<dbReference type="Pfam" id="PF00535">
    <property type="entry name" value="Glycos_transf_2"/>
    <property type="match status" value="1"/>
</dbReference>
<accession>A0A139KKS3</accession>
<gene>
    <name evidence="4" type="ORF">F3F25_13545</name>
    <name evidence="5" type="ORF">PO382_15085</name>
</gene>
<feature type="domain" description="Glycosyltransferase 2-like" evidence="3">
    <location>
        <begin position="9"/>
        <end position="146"/>
    </location>
</feature>
<dbReference type="AlphaFoldDB" id="A0A139KKS3"/>
<dbReference type="Proteomes" id="UP000365824">
    <property type="component" value="Unassembled WGS sequence"/>
</dbReference>
<evidence type="ECO:0000256" key="1">
    <source>
        <dbReference type="ARBA" id="ARBA00022676"/>
    </source>
</evidence>
<organism evidence="4 6">
    <name type="scientific">Bacteroides ovatus</name>
    <dbReference type="NCBI Taxonomy" id="28116"/>
    <lineage>
        <taxon>Bacteria</taxon>
        <taxon>Pseudomonadati</taxon>
        <taxon>Bacteroidota</taxon>
        <taxon>Bacteroidia</taxon>
        <taxon>Bacteroidales</taxon>
        <taxon>Bacteroidaceae</taxon>
        <taxon>Bacteroides</taxon>
    </lineage>
</organism>
<sequence length="365" mass="42514">MNTNKYAVSIILPCYNVSQYIERAIDSILIQDFKDYEIIIINDGSTDNLLQKCDDLGYTEKGYIKILSFKNQGLSQARNEGLKIAQGEYVYFFDPDDYINQGMLSKVYLKAKEGNYDAVHFGFQTIYEDQGGIHYDKAESPYVYQTNDEIIHNYLPRFLGITQDNINSFVDLNHLWNSKEFSGVWRFLYKRSVLIDNKILFPKGIKLIEDKLFNARFFCYAKTIALMDDVLYNYVIKEKGLLTSSLNNVKGLVEDKIIGIEQRAILRNLYLKEKNIDIFSYYIGTIVFSALELIMRLSDISFFSSRKELKRYMNMEDVRVGIKEIDVSHLPLKLRLPIVMLKYRLTYLLLGGMRVLKMMGLKVNI</sequence>
<proteinExistence type="predicted"/>
<name>A0A139KKS3_BACOV</name>
<dbReference type="GO" id="GO:0016758">
    <property type="term" value="F:hexosyltransferase activity"/>
    <property type="evidence" value="ECO:0007669"/>
    <property type="project" value="UniProtKB-ARBA"/>
</dbReference>
<dbReference type="Gene3D" id="3.90.550.10">
    <property type="entry name" value="Spore Coat Polysaccharide Biosynthesis Protein SpsA, Chain A"/>
    <property type="match status" value="1"/>
</dbReference>
<keyword evidence="2" id="KW-0808">Transferase</keyword>
<evidence type="ECO:0000259" key="3">
    <source>
        <dbReference type="Pfam" id="PF00535"/>
    </source>
</evidence>
<dbReference type="InterPro" id="IPR001173">
    <property type="entry name" value="Glyco_trans_2-like"/>
</dbReference>
<protein>
    <submittedName>
        <fullName evidence="4">Glycosyltransferase family 2 protein</fullName>
    </submittedName>
</protein>
<dbReference type="EMBL" id="VWLB01000021">
    <property type="protein sequence ID" value="KAA3928122.1"/>
    <property type="molecule type" value="Genomic_DNA"/>
</dbReference>
<dbReference type="RefSeq" id="WP_081104651.1">
    <property type="nucleotide sequence ID" value="NZ_CP103100.1"/>
</dbReference>
<comment type="caution">
    <text evidence="4">The sequence shown here is derived from an EMBL/GenBank/DDBJ whole genome shotgun (WGS) entry which is preliminary data.</text>
</comment>
<keyword evidence="1" id="KW-0328">Glycosyltransferase</keyword>
<dbReference type="InterPro" id="IPR029044">
    <property type="entry name" value="Nucleotide-diphossugar_trans"/>
</dbReference>
<dbReference type="CDD" id="cd00761">
    <property type="entry name" value="Glyco_tranf_GTA_type"/>
    <property type="match status" value="1"/>
</dbReference>
<evidence type="ECO:0000313" key="4">
    <source>
        <dbReference type="EMBL" id="KAA3928122.1"/>
    </source>
</evidence>
<dbReference type="PANTHER" id="PTHR22916">
    <property type="entry name" value="GLYCOSYLTRANSFERASE"/>
    <property type="match status" value="1"/>
</dbReference>
<dbReference type="EMBL" id="JAQNZF010000019">
    <property type="protein sequence ID" value="MDC2743546.1"/>
    <property type="molecule type" value="Genomic_DNA"/>
</dbReference>
<dbReference type="SUPFAM" id="SSF53448">
    <property type="entry name" value="Nucleotide-diphospho-sugar transferases"/>
    <property type="match status" value="1"/>
</dbReference>
<evidence type="ECO:0000313" key="5">
    <source>
        <dbReference type="EMBL" id="MDC2743546.1"/>
    </source>
</evidence>
<evidence type="ECO:0000313" key="6">
    <source>
        <dbReference type="Proteomes" id="UP000365824"/>
    </source>
</evidence>